<dbReference type="GO" id="GO:0036381">
    <property type="term" value="F:pyridoxal 5'-phosphate synthase (glutamine hydrolysing) activity"/>
    <property type="evidence" value="ECO:0007669"/>
    <property type="project" value="UniProtKB-UniRule"/>
</dbReference>
<evidence type="ECO:0000256" key="7">
    <source>
        <dbReference type="ARBA" id="ARBA00049534"/>
    </source>
</evidence>
<dbReference type="HAMAP" id="MF_01615">
    <property type="entry name" value="PdxT"/>
    <property type="match status" value="1"/>
</dbReference>
<evidence type="ECO:0000256" key="9">
    <source>
        <dbReference type="ARBA" id="ARBA00064749"/>
    </source>
</evidence>
<dbReference type="GeneID" id="69057589"/>
<sequence length="181" mass="19602">MIGVLSLQGAISEHAAVLNKIGVSNKAVLNQDDLKGLDGLIIPGGESTAIKKLMAYNHLFPAIKKLIQEGLPTFGTCAGMVLLSQPESFDMLKATVVRNGFGRQQQSFEEDLHFDALADPFHAVFIRAPYLTDVAADVNVLASIDDKAVAVSKGNVLATAFHPELTDDVRLHEYFVDHFVN</sequence>
<feature type="active site" description="Charge relay system" evidence="10 11">
    <location>
        <position position="164"/>
    </location>
</feature>
<dbReference type="Proteomes" id="UP000465035">
    <property type="component" value="Chromosome"/>
</dbReference>
<dbReference type="EC" id="3.5.1.2" evidence="10"/>
<reference evidence="13 14" key="1">
    <citation type="submission" date="2019-12" db="EMBL/GenBank/DDBJ databases">
        <title>Lactobacillus hilgardii FLUB.</title>
        <authorList>
            <person name="Gustaw K."/>
        </authorList>
    </citation>
    <scope>NUCLEOTIDE SEQUENCE [LARGE SCALE GENOMIC DNA]</scope>
    <source>
        <strain evidence="13 14">FLUB</strain>
    </source>
</reference>
<evidence type="ECO:0000256" key="6">
    <source>
        <dbReference type="ARBA" id="ARBA00047992"/>
    </source>
</evidence>
<dbReference type="PROSITE" id="PS01236">
    <property type="entry name" value="PDXT_SNO_1"/>
    <property type="match status" value="1"/>
</dbReference>
<dbReference type="Gene3D" id="3.40.50.880">
    <property type="match status" value="1"/>
</dbReference>
<dbReference type="CDD" id="cd01749">
    <property type="entry name" value="GATase1_PB"/>
    <property type="match status" value="1"/>
</dbReference>
<organism evidence="13 14">
    <name type="scientific">Lentilactobacillus hilgardii</name>
    <name type="common">Lactobacillus hilgardii</name>
    <dbReference type="NCBI Taxonomy" id="1588"/>
    <lineage>
        <taxon>Bacteria</taxon>
        <taxon>Bacillati</taxon>
        <taxon>Bacillota</taxon>
        <taxon>Bacilli</taxon>
        <taxon>Lactobacillales</taxon>
        <taxon>Lactobacillaceae</taxon>
        <taxon>Lentilactobacillus</taxon>
    </lineage>
</organism>
<dbReference type="GO" id="GO:0006543">
    <property type="term" value="P:L-glutamine catabolic process"/>
    <property type="evidence" value="ECO:0007669"/>
    <property type="project" value="UniProtKB-UniRule"/>
</dbReference>
<dbReference type="GO" id="GO:0004359">
    <property type="term" value="F:glutaminase activity"/>
    <property type="evidence" value="ECO:0007669"/>
    <property type="project" value="UniProtKB-UniRule"/>
</dbReference>
<feature type="binding site" evidence="10 12">
    <location>
        <position position="98"/>
    </location>
    <ligand>
        <name>L-glutamine</name>
        <dbReference type="ChEBI" id="CHEBI:58359"/>
    </ligand>
</feature>
<dbReference type="InterPro" id="IPR002161">
    <property type="entry name" value="PdxT/SNO"/>
</dbReference>
<dbReference type="PROSITE" id="PS51273">
    <property type="entry name" value="GATASE_TYPE_1"/>
    <property type="match status" value="1"/>
</dbReference>
<dbReference type="RefSeq" id="WP_003552675.1">
    <property type="nucleotide sequence ID" value="NZ_CABKOL010000106.1"/>
</dbReference>
<keyword evidence="2 10" id="KW-0378">Hydrolase</keyword>
<evidence type="ECO:0000256" key="5">
    <source>
        <dbReference type="ARBA" id="ARBA00023239"/>
    </source>
</evidence>
<keyword evidence="4 10" id="KW-0315">Glutamine amidotransferase</keyword>
<dbReference type="FunFam" id="3.40.50.880:FF:000010">
    <property type="entry name" value="uncharacterized protein LOC100176842 isoform X2"/>
    <property type="match status" value="1"/>
</dbReference>
<dbReference type="PANTHER" id="PTHR31559">
    <property type="entry name" value="PYRIDOXAL 5'-PHOSPHATE SYNTHASE SUBUNIT SNO"/>
    <property type="match status" value="1"/>
</dbReference>
<feature type="active site" description="Charge relay system" evidence="10 11">
    <location>
        <position position="162"/>
    </location>
</feature>
<protein>
    <recommendedName>
        <fullName evidence="10">Pyridoxal 5'-phosphate synthase subunit PdxT</fullName>
        <ecNumber evidence="10">4.3.3.6</ecNumber>
    </recommendedName>
    <alternativeName>
        <fullName evidence="10">Pdx2</fullName>
    </alternativeName>
    <alternativeName>
        <fullName evidence="10">Pyridoxal 5'-phosphate synthase glutaminase subunit</fullName>
        <ecNumber evidence="10">3.5.1.2</ecNumber>
    </alternativeName>
</protein>
<accession>A0A6P1E9U9</accession>
<dbReference type="EC" id="4.3.3.6" evidence="10"/>
<name>A0A6P1E9U9_LENHI</name>
<evidence type="ECO:0000256" key="10">
    <source>
        <dbReference type="HAMAP-Rule" id="MF_01615"/>
    </source>
</evidence>
<evidence type="ECO:0000313" key="13">
    <source>
        <dbReference type="EMBL" id="QHB51503.1"/>
    </source>
</evidence>
<feature type="binding site" evidence="10 12">
    <location>
        <begin position="45"/>
        <end position="47"/>
    </location>
    <ligand>
        <name>L-glutamine</name>
        <dbReference type="ChEBI" id="CHEBI:58359"/>
    </ligand>
</feature>
<dbReference type="InterPro" id="IPR029062">
    <property type="entry name" value="Class_I_gatase-like"/>
</dbReference>
<comment type="catalytic activity">
    <reaction evidence="7 10">
        <text>L-glutamine + H2O = L-glutamate + NH4(+)</text>
        <dbReference type="Rhea" id="RHEA:15889"/>
        <dbReference type="ChEBI" id="CHEBI:15377"/>
        <dbReference type="ChEBI" id="CHEBI:28938"/>
        <dbReference type="ChEBI" id="CHEBI:29985"/>
        <dbReference type="ChEBI" id="CHEBI:58359"/>
        <dbReference type="EC" id="3.5.1.2"/>
    </reaction>
</comment>
<dbReference type="GO" id="GO:0005829">
    <property type="term" value="C:cytosol"/>
    <property type="evidence" value="ECO:0007669"/>
    <property type="project" value="TreeGrafter"/>
</dbReference>
<dbReference type="EMBL" id="CP047121">
    <property type="protein sequence ID" value="QHB51503.1"/>
    <property type="molecule type" value="Genomic_DNA"/>
</dbReference>
<dbReference type="InterPro" id="IPR021196">
    <property type="entry name" value="PdxT/SNO_CS"/>
</dbReference>
<feature type="binding site" evidence="10 12">
    <location>
        <begin position="126"/>
        <end position="127"/>
    </location>
    <ligand>
        <name>L-glutamine</name>
        <dbReference type="ChEBI" id="CHEBI:58359"/>
    </ligand>
</feature>
<dbReference type="GO" id="GO:0008614">
    <property type="term" value="P:pyridoxine metabolic process"/>
    <property type="evidence" value="ECO:0007669"/>
    <property type="project" value="TreeGrafter"/>
</dbReference>
<dbReference type="UniPathway" id="UPA00245"/>
<dbReference type="Pfam" id="PF01174">
    <property type="entry name" value="SNO"/>
    <property type="match status" value="1"/>
</dbReference>
<dbReference type="GO" id="GO:0042823">
    <property type="term" value="P:pyridoxal phosphate biosynthetic process"/>
    <property type="evidence" value="ECO:0007669"/>
    <property type="project" value="UniProtKB-UniRule"/>
</dbReference>
<evidence type="ECO:0000256" key="4">
    <source>
        <dbReference type="ARBA" id="ARBA00022962"/>
    </source>
</evidence>
<comment type="catalytic activity">
    <reaction evidence="6 10">
        <text>aldehydo-D-ribose 5-phosphate + D-glyceraldehyde 3-phosphate + L-glutamine = pyridoxal 5'-phosphate + L-glutamate + phosphate + 3 H2O + H(+)</text>
        <dbReference type="Rhea" id="RHEA:31507"/>
        <dbReference type="ChEBI" id="CHEBI:15377"/>
        <dbReference type="ChEBI" id="CHEBI:15378"/>
        <dbReference type="ChEBI" id="CHEBI:29985"/>
        <dbReference type="ChEBI" id="CHEBI:43474"/>
        <dbReference type="ChEBI" id="CHEBI:58273"/>
        <dbReference type="ChEBI" id="CHEBI:58359"/>
        <dbReference type="ChEBI" id="CHEBI:59776"/>
        <dbReference type="ChEBI" id="CHEBI:597326"/>
        <dbReference type="EC" id="4.3.3.6"/>
    </reaction>
</comment>
<keyword evidence="5 10" id="KW-0456">Lyase</keyword>
<evidence type="ECO:0000256" key="8">
    <source>
        <dbReference type="ARBA" id="ARBA00054599"/>
    </source>
</evidence>
<proteinExistence type="inferred from homology"/>
<comment type="similarity">
    <text evidence="1 10">Belongs to the glutaminase PdxT/SNO family.</text>
</comment>
<dbReference type="AlphaFoldDB" id="A0A6P1E9U9"/>
<evidence type="ECO:0000256" key="1">
    <source>
        <dbReference type="ARBA" id="ARBA00008345"/>
    </source>
</evidence>
<dbReference type="PROSITE" id="PS51130">
    <property type="entry name" value="PDXT_SNO_2"/>
    <property type="match status" value="1"/>
</dbReference>
<dbReference type="PIRSF" id="PIRSF005639">
    <property type="entry name" value="Glut_amidoT_SNO"/>
    <property type="match status" value="1"/>
</dbReference>
<dbReference type="SUPFAM" id="SSF52317">
    <property type="entry name" value="Class I glutamine amidotransferase-like"/>
    <property type="match status" value="1"/>
</dbReference>
<evidence type="ECO:0000313" key="14">
    <source>
        <dbReference type="Proteomes" id="UP000465035"/>
    </source>
</evidence>
<dbReference type="NCBIfam" id="TIGR03800">
    <property type="entry name" value="PLP_synth_Pdx2"/>
    <property type="match status" value="1"/>
</dbReference>
<comment type="subunit">
    <text evidence="9 10">In the presence of PdxS, forms a dodecamer of heterodimers. Only shows activity in the heterodimer.</text>
</comment>
<evidence type="ECO:0000256" key="11">
    <source>
        <dbReference type="PIRSR" id="PIRSR005639-1"/>
    </source>
</evidence>
<gene>
    <name evidence="10 13" type="primary">pdxT</name>
    <name evidence="13" type="ORF">GQR93_04375</name>
</gene>
<keyword evidence="3 10" id="KW-0663">Pyridoxal phosphate</keyword>
<feature type="active site" description="Nucleophile" evidence="10 11">
    <location>
        <position position="77"/>
    </location>
</feature>
<evidence type="ECO:0000256" key="12">
    <source>
        <dbReference type="PIRSR" id="PIRSR005639-2"/>
    </source>
</evidence>
<evidence type="ECO:0000256" key="3">
    <source>
        <dbReference type="ARBA" id="ARBA00022898"/>
    </source>
</evidence>
<comment type="pathway">
    <text evidence="10">Cofactor biosynthesis; pyridoxal 5'-phosphate biosynthesis.</text>
</comment>
<dbReference type="PANTHER" id="PTHR31559:SF0">
    <property type="entry name" value="PYRIDOXAL 5'-PHOSPHATE SYNTHASE SUBUNIT SNO1-RELATED"/>
    <property type="match status" value="1"/>
</dbReference>
<evidence type="ECO:0000256" key="2">
    <source>
        <dbReference type="ARBA" id="ARBA00022801"/>
    </source>
</evidence>
<dbReference type="GO" id="GO:1903600">
    <property type="term" value="C:glutaminase complex"/>
    <property type="evidence" value="ECO:0007669"/>
    <property type="project" value="TreeGrafter"/>
</dbReference>
<dbReference type="SMR" id="A0A6P1E9U9"/>
<comment type="function">
    <text evidence="8 10">Catalyzes the hydrolysis of glutamine to glutamate and ammonia as part of the biosynthesis of pyridoxal 5'-phosphate. The resulting ammonia molecule is channeled to the active site of PdxS.</text>
</comment>